<evidence type="ECO:0000313" key="2">
    <source>
        <dbReference type="Proteomes" id="UP000095131"/>
    </source>
</evidence>
<organism evidence="1 2">
    <name type="scientific">Vibrio scophthalmi</name>
    <dbReference type="NCBI Taxonomy" id="45658"/>
    <lineage>
        <taxon>Bacteria</taxon>
        <taxon>Pseudomonadati</taxon>
        <taxon>Pseudomonadota</taxon>
        <taxon>Gammaproteobacteria</taxon>
        <taxon>Vibrionales</taxon>
        <taxon>Vibrionaceae</taxon>
        <taxon>Vibrio</taxon>
    </lineage>
</organism>
<name>A0A1E3WG40_9VIBR</name>
<protein>
    <submittedName>
        <fullName evidence="1">Uncharacterized protein</fullName>
    </submittedName>
</protein>
<reference evidence="1 2" key="1">
    <citation type="submission" date="2016-08" db="EMBL/GenBank/DDBJ databases">
        <title>Genome sequencing of Vibrio scophthalmi strain FP3289, an isolated from Paralichthys olivaceus.</title>
        <authorList>
            <person name="Han H.-J."/>
        </authorList>
    </citation>
    <scope>NUCLEOTIDE SEQUENCE [LARGE SCALE GENOMIC DNA]</scope>
    <source>
        <strain evidence="1 2">FP3289</strain>
    </source>
</reference>
<gene>
    <name evidence="1" type="ORF">VSF3289_03885</name>
</gene>
<dbReference type="AlphaFoldDB" id="A0A1E3WG40"/>
<comment type="caution">
    <text evidence="1">The sequence shown here is derived from an EMBL/GenBank/DDBJ whole genome shotgun (WGS) entry which is preliminary data.</text>
</comment>
<dbReference type="OrthoDB" id="5816214at2"/>
<dbReference type="Proteomes" id="UP000095131">
    <property type="component" value="Unassembled WGS sequence"/>
</dbReference>
<sequence>MTENQIFRQFVCGLSIEESARLCFKTVNTIKRWDKGQRIPHESRRLMKLYSYRELATSDEWKEFYMQKNILVLPNGIRMTPAQVLLASALLEIGSEPDIEVVANVVRTARSLAKLMNRK</sequence>
<proteinExistence type="predicted"/>
<evidence type="ECO:0000313" key="1">
    <source>
        <dbReference type="EMBL" id="ODS04746.1"/>
    </source>
</evidence>
<accession>A0A1E3WG40</accession>
<dbReference type="EMBL" id="MDCJ01000007">
    <property type="protein sequence ID" value="ODS04746.1"/>
    <property type="molecule type" value="Genomic_DNA"/>
</dbReference>